<sequence length="417" mass="43205">MGLRPVIIIAAVPLLLATPSFAQEQEGGEPVFNLPRTNQPPADPSRQGPELDVFRGAPVTPPPVTPPATVTPPPPIVAPPAPQPQTPSPAERRPATVAPRPEPAEPAAPAGSSSPAPAPAAPQSAPASPTAPRAAPPPIAAPPAPKARPSASAESSSWPWIAGGMALLAALAAWLFFRRRRDDTLAEESLVEEPLAEQPAVTPTPPRPAPPARPPAPAAKPQLKPAAPVPTPAAPPAAATAATDRPWLDLSLEVRNARLSLMGATIGYSLTLHNRGSHAADDILIRTLIANADTRQQAMLQQFFAGAAGMPAHSAVSIAPGESHCVTGELRLLPDQIAPVQMGDRALLIPLVAFDAQYRWANDASAAPTGTGRTGRAYIVGQEKTPPADRLAPFRMDQGPRQFRSPGSRATALELAS</sequence>
<feature type="signal peptide" evidence="3">
    <location>
        <begin position="1"/>
        <end position="22"/>
    </location>
</feature>
<feature type="chain" id="PRO_5046045606" evidence="3">
    <location>
        <begin position="23"/>
        <end position="417"/>
    </location>
</feature>
<keyword evidence="5" id="KW-1185">Reference proteome</keyword>
<dbReference type="Proteomes" id="UP001595957">
    <property type="component" value="Unassembled WGS sequence"/>
</dbReference>
<keyword evidence="2" id="KW-0472">Membrane</keyword>
<dbReference type="RefSeq" id="WP_066526347.1">
    <property type="nucleotide sequence ID" value="NZ_JBHSFZ010000008.1"/>
</dbReference>
<gene>
    <name evidence="4" type="ORF">ACFO3E_06330</name>
</gene>
<feature type="region of interest" description="Disordered" evidence="1">
    <location>
        <begin position="384"/>
        <end position="417"/>
    </location>
</feature>
<comment type="caution">
    <text evidence="4">The sequence shown here is derived from an EMBL/GenBank/DDBJ whole genome shotgun (WGS) entry which is preliminary data.</text>
</comment>
<feature type="compositionally biased region" description="Low complexity" evidence="1">
    <location>
        <begin position="147"/>
        <end position="156"/>
    </location>
</feature>
<evidence type="ECO:0000256" key="2">
    <source>
        <dbReference type="SAM" id="Phobius"/>
    </source>
</evidence>
<feature type="region of interest" description="Disordered" evidence="1">
    <location>
        <begin position="25"/>
        <end position="156"/>
    </location>
</feature>
<keyword evidence="2" id="KW-0812">Transmembrane</keyword>
<evidence type="ECO:0000256" key="3">
    <source>
        <dbReference type="SAM" id="SignalP"/>
    </source>
</evidence>
<keyword evidence="2" id="KW-1133">Transmembrane helix</keyword>
<feature type="region of interest" description="Disordered" evidence="1">
    <location>
        <begin position="190"/>
        <end position="242"/>
    </location>
</feature>
<feature type="compositionally biased region" description="Pro residues" evidence="1">
    <location>
        <begin position="59"/>
        <end position="87"/>
    </location>
</feature>
<protein>
    <submittedName>
        <fullName evidence="4">LPXTG cell wall anchor domain-containing protein</fullName>
    </submittedName>
</protein>
<accession>A0ABV9EWJ2</accession>
<proteinExistence type="predicted"/>
<evidence type="ECO:0000313" key="4">
    <source>
        <dbReference type="EMBL" id="MFC4593808.1"/>
    </source>
</evidence>
<keyword evidence="3" id="KW-0732">Signal</keyword>
<evidence type="ECO:0000256" key="1">
    <source>
        <dbReference type="SAM" id="MobiDB-lite"/>
    </source>
</evidence>
<feature type="compositionally biased region" description="Low complexity" evidence="1">
    <location>
        <begin position="107"/>
        <end position="133"/>
    </location>
</feature>
<organism evidence="4 5">
    <name type="scientific">Sphingobium tyrosinilyticum</name>
    <dbReference type="NCBI Taxonomy" id="2715436"/>
    <lineage>
        <taxon>Bacteria</taxon>
        <taxon>Pseudomonadati</taxon>
        <taxon>Pseudomonadota</taxon>
        <taxon>Alphaproteobacteria</taxon>
        <taxon>Sphingomonadales</taxon>
        <taxon>Sphingomonadaceae</taxon>
        <taxon>Sphingobium</taxon>
    </lineage>
</organism>
<name>A0ABV9EWJ2_9SPHN</name>
<dbReference type="NCBIfam" id="TIGR01167">
    <property type="entry name" value="LPXTG_anchor"/>
    <property type="match status" value="1"/>
</dbReference>
<feature type="compositionally biased region" description="Pro residues" evidence="1">
    <location>
        <begin position="134"/>
        <end position="146"/>
    </location>
</feature>
<dbReference type="EMBL" id="JBHSFZ010000008">
    <property type="protein sequence ID" value="MFC4593808.1"/>
    <property type="molecule type" value="Genomic_DNA"/>
</dbReference>
<feature type="transmembrane region" description="Helical" evidence="2">
    <location>
        <begin position="158"/>
        <end position="177"/>
    </location>
</feature>
<feature type="compositionally biased region" description="Pro residues" evidence="1">
    <location>
        <begin position="202"/>
        <end position="218"/>
    </location>
</feature>
<evidence type="ECO:0000313" key="5">
    <source>
        <dbReference type="Proteomes" id="UP001595957"/>
    </source>
</evidence>
<reference evidence="5" key="1">
    <citation type="journal article" date="2019" name="Int. J. Syst. Evol. Microbiol.">
        <title>The Global Catalogue of Microorganisms (GCM) 10K type strain sequencing project: providing services to taxonomists for standard genome sequencing and annotation.</title>
        <authorList>
            <consortium name="The Broad Institute Genomics Platform"/>
            <consortium name="The Broad Institute Genome Sequencing Center for Infectious Disease"/>
            <person name="Wu L."/>
            <person name="Ma J."/>
        </authorList>
    </citation>
    <scope>NUCLEOTIDE SEQUENCE [LARGE SCALE GENOMIC DNA]</scope>
    <source>
        <strain evidence="5">NBRC 103632</strain>
    </source>
</reference>